<protein>
    <submittedName>
        <fullName evidence="1">Uncharacterized protein</fullName>
    </submittedName>
</protein>
<keyword evidence="2" id="KW-1185">Reference proteome</keyword>
<evidence type="ECO:0000313" key="1">
    <source>
        <dbReference type="EMBL" id="AJQ95076.1"/>
    </source>
</evidence>
<reference evidence="1 2" key="1">
    <citation type="submission" date="2014-01" db="EMBL/GenBank/DDBJ databases">
        <title>Full genme sequencing of cellulolytic bacterium Gynuella sunshinyii YC6258T gen. nov., sp. nov.</title>
        <authorList>
            <person name="Khan H."/>
            <person name="Chung E.J."/>
            <person name="Chung Y.R."/>
        </authorList>
    </citation>
    <scope>NUCLEOTIDE SEQUENCE [LARGE SCALE GENOMIC DNA]</scope>
    <source>
        <strain evidence="1 2">YC6258</strain>
    </source>
</reference>
<name>A0A0C5VL94_9GAMM</name>
<dbReference type="KEGG" id="gsn:YC6258_03038"/>
<dbReference type="HOGENOM" id="CLU_3062074_0_0_6"/>
<evidence type="ECO:0000313" key="2">
    <source>
        <dbReference type="Proteomes" id="UP000032266"/>
    </source>
</evidence>
<dbReference type="AlphaFoldDB" id="A0A0C5VL94"/>
<accession>A0A0C5VL94</accession>
<proteinExistence type="predicted"/>
<dbReference type="EMBL" id="CP007142">
    <property type="protein sequence ID" value="AJQ95076.1"/>
    <property type="molecule type" value="Genomic_DNA"/>
</dbReference>
<sequence length="53" mass="6136">MQKITLLVDHTYFAINQETSPITRNSRPAKTIDVQGLKFEIHVQKKLNQLSQI</sequence>
<organism evidence="1 2">
    <name type="scientific">Gynuella sunshinyii YC6258</name>
    <dbReference type="NCBI Taxonomy" id="1445510"/>
    <lineage>
        <taxon>Bacteria</taxon>
        <taxon>Pseudomonadati</taxon>
        <taxon>Pseudomonadota</taxon>
        <taxon>Gammaproteobacteria</taxon>
        <taxon>Oceanospirillales</taxon>
        <taxon>Saccharospirillaceae</taxon>
        <taxon>Gynuella</taxon>
    </lineage>
</organism>
<dbReference type="Proteomes" id="UP000032266">
    <property type="component" value="Chromosome"/>
</dbReference>
<gene>
    <name evidence="1" type="ORF">YC6258_03038</name>
</gene>